<feature type="transmembrane region" description="Helical" evidence="12">
    <location>
        <begin position="278"/>
        <end position="303"/>
    </location>
</feature>
<keyword evidence="7" id="KW-0915">Sodium</keyword>
<feature type="transmembrane region" description="Helical" evidence="12">
    <location>
        <begin position="338"/>
        <end position="363"/>
    </location>
</feature>
<sequence length="587" mass="63203">MEETPKFGAIDYGVLCAMLCVSSGIGVYFAWRDRRDQSNQSFLLGNRQLGLLPVSLSMMASLQSATTVLGYPAEMYYRGTQFWVAIFGLAISNVVAAEVFLPVFYRLQLTSVNSYLERRFRSNAVRLLGSLTFIVNTILYMGVVLYGPSLALESVTGFPVWSSIVVIGLICTLYTALGGIKAVVWTDAFQMTIMIGGMLSVVIWGAAKAGGIAEVWTIAADGGRVQFLNTQLDAHHSNSLWTVLLGTTFVWLASYGTSQTQVQRFSSVSSLKKAKAALYINIPGVMINISLSCLAGLVIYAHYADCDPLKAGRISNPDQLVPYFVMKAMNGVPGLPGLFVACVFSSALSTLSSGFNSLAAVTWEDFLVRHLSLTPRHEAYVTKIVAALYGLLTIGLAFVAGTVGSILKAAFAMSGALSGPLLGVFTMGLLIPPCNKKGALTGLLLGEAMCVWVVVGSLLYSNSGEELLPTSVEGCLRPGQAAGHVFNVSMHRPLEEPQGLLKLYHLSHLFVPVLGFCITLGTGIIISILTGETRQTKGPDLYVTCIARRMTVIDEKAQEMDCLQVVQSEVKQGDVNSSRYVSHCARN</sequence>
<dbReference type="InterPro" id="IPR051163">
    <property type="entry name" value="Sodium:Solute_Symporter_SSF"/>
</dbReference>
<dbReference type="NCBIfam" id="TIGR00813">
    <property type="entry name" value="sss"/>
    <property type="match status" value="1"/>
</dbReference>
<evidence type="ECO:0000256" key="3">
    <source>
        <dbReference type="ARBA" id="ARBA00022448"/>
    </source>
</evidence>
<keyword evidence="4" id="KW-1003">Cell membrane</keyword>
<feature type="transmembrane region" description="Helical" evidence="12">
    <location>
        <begin position="509"/>
        <end position="529"/>
    </location>
</feature>
<evidence type="ECO:0000313" key="13">
    <source>
        <dbReference type="EMBL" id="AEO35838.1"/>
    </source>
</evidence>
<accession>G3MQS0</accession>
<feature type="transmembrane region" description="Helical" evidence="12">
    <location>
        <begin position="51"/>
        <end position="71"/>
    </location>
</feature>
<dbReference type="PANTHER" id="PTHR42985:SF40">
    <property type="entry name" value="LD47995P-RELATED"/>
    <property type="match status" value="1"/>
</dbReference>
<dbReference type="InterPro" id="IPR001734">
    <property type="entry name" value="Na/solute_symporter"/>
</dbReference>
<evidence type="ECO:0000256" key="2">
    <source>
        <dbReference type="ARBA" id="ARBA00006434"/>
    </source>
</evidence>
<evidence type="ECO:0000256" key="10">
    <source>
        <dbReference type="ARBA" id="ARBA00023201"/>
    </source>
</evidence>
<evidence type="ECO:0000256" key="7">
    <source>
        <dbReference type="ARBA" id="ARBA00023053"/>
    </source>
</evidence>
<feature type="transmembrane region" description="Helical" evidence="12">
    <location>
        <begin position="12"/>
        <end position="31"/>
    </location>
</feature>
<feature type="transmembrane region" description="Helical" evidence="12">
    <location>
        <begin position="83"/>
        <end position="105"/>
    </location>
</feature>
<dbReference type="AlphaFoldDB" id="G3MQS0"/>
<evidence type="ECO:0000256" key="1">
    <source>
        <dbReference type="ARBA" id="ARBA00004651"/>
    </source>
</evidence>
<keyword evidence="10" id="KW-0739">Sodium transport</keyword>
<evidence type="ECO:0000256" key="9">
    <source>
        <dbReference type="ARBA" id="ARBA00023136"/>
    </source>
</evidence>
<comment type="subcellular location">
    <subcellularLocation>
        <location evidence="1">Cell membrane</location>
        <topology evidence="1">Multi-pass membrane protein</topology>
    </subcellularLocation>
</comment>
<keyword evidence="5 12" id="KW-0812">Transmembrane</keyword>
<protein>
    <recommendedName>
        <fullName evidence="14">Sodium/solute symporter</fullName>
    </recommendedName>
</protein>
<feature type="transmembrane region" description="Helical" evidence="12">
    <location>
        <begin position="384"/>
        <end position="403"/>
    </location>
</feature>
<dbReference type="CDD" id="cd11492">
    <property type="entry name" value="SLC5sbd_NIS-SMVT"/>
    <property type="match status" value="1"/>
</dbReference>
<comment type="similarity">
    <text evidence="2 11">Belongs to the sodium:solute symporter (SSF) (TC 2.A.21) family.</text>
</comment>
<dbReference type="InterPro" id="IPR038377">
    <property type="entry name" value="Na/Glc_symporter_sf"/>
</dbReference>
<feature type="transmembrane region" description="Helical" evidence="12">
    <location>
        <begin position="409"/>
        <end position="431"/>
    </location>
</feature>
<proteinExistence type="evidence at transcript level"/>
<keyword evidence="3" id="KW-0813">Transport</keyword>
<evidence type="ECO:0000256" key="8">
    <source>
        <dbReference type="ARBA" id="ARBA00023065"/>
    </source>
</evidence>
<keyword evidence="9 12" id="KW-0472">Membrane</keyword>
<evidence type="ECO:0000256" key="12">
    <source>
        <dbReference type="SAM" id="Phobius"/>
    </source>
</evidence>
<dbReference type="GO" id="GO:0015293">
    <property type="term" value="F:symporter activity"/>
    <property type="evidence" value="ECO:0007669"/>
    <property type="project" value="TreeGrafter"/>
</dbReference>
<keyword evidence="8" id="KW-0406">Ion transport</keyword>
<reference evidence="13" key="1">
    <citation type="journal article" date="2011" name="PLoS ONE">
        <title>A deep insight into the sialotranscriptome of the gulf coast tick, Amblyomma maculatum.</title>
        <authorList>
            <person name="Karim S."/>
            <person name="Singh P."/>
            <person name="Ribeiro J.M."/>
        </authorList>
    </citation>
    <scope>NUCLEOTIDE SEQUENCE</scope>
    <source>
        <tissue evidence="13">Salivary gland</tissue>
    </source>
</reference>
<dbReference type="Pfam" id="PF00474">
    <property type="entry name" value="SSF"/>
    <property type="match status" value="1"/>
</dbReference>
<dbReference type="EMBL" id="JO844221">
    <property type="protein sequence ID" value="AEO35838.1"/>
    <property type="molecule type" value="mRNA"/>
</dbReference>
<dbReference type="GO" id="GO:0005886">
    <property type="term" value="C:plasma membrane"/>
    <property type="evidence" value="ECO:0007669"/>
    <property type="project" value="UniProtKB-SubCell"/>
</dbReference>
<dbReference type="PROSITE" id="PS50283">
    <property type="entry name" value="NA_SOLUT_SYMP_3"/>
    <property type="match status" value="1"/>
</dbReference>
<evidence type="ECO:0000256" key="11">
    <source>
        <dbReference type="RuleBase" id="RU362091"/>
    </source>
</evidence>
<name>G3MQS0_AMBMU</name>
<dbReference type="PANTHER" id="PTHR42985">
    <property type="entry name" value="SODIUM-COUPLED MONOCARBOXYLATE TRANSPORTER"/>
    <property type="match status" value="1"/>
</dbReference>
<evidence type="ECO:0008006" key="14">
    <source>
        <dbReference type="Google" id="ProtNLM"/>
    </source>
</evidence>
<feature type="transmembrane region" description="Helical" evidence="12">
    <location>
        <begin position="158"/>
        <end position="177"/>
    </location>
</feature>
<dbReference type="Gene3D" id="1.20.1730.10">
    <property type="entry name" value="Sodium/glucose cotransporter"/>
    <property type="match status" value="1"/>
</dbReference>
<evidence type="ECO:0000256" key="6">
    <source>
        <dbReference type="ARBA" id="ARBA00022989"/>
    </source>
</evidence>
<feature type="transmembrane region" description="Helical" evidence="12">
    <location>
        <begin position="438"/>
        <end position="460"/>
    </location>
</feature>
<evidence type="ECO:0000256" key="5">
    <source>
        <dbReference type="ARBA" id="ARBA00022692"/>
    </source>
</evidence>
<keyword evidence="6 12" id="KW-1133">Transmembrane helix</keyword>
<feature type="transmembrane region" description="Helical" evidence="12">
    <location>
        <begin position="125"/>
        <end position="146"/>
    </location>
</feature>
<organism evidence="13">
    <name type="scientific">Amblyomma maculatum</name>
    <name type="common">Gulf Coast tick</name>
    <dbReference type="NCBI Taxonomy" id="34609"/>
    <lineage>
        <taxon>Eukaryota</taxon>
        <taxon>Metazoa</taxon>
        <taxon>Ecdysozoa</taxon>
        <taxon>Arthropoda</taxon>
        <taxon>Chelicerata</taxon>
        <taxon>Arachnida</taxon>
        <taxon>Acari</taxon>
        <taxon>Parasitiformes</taxon>
        <taxon>Ixodida</taxon>
        <taxon>Ixodoidea</taxon>
        <taxon>Ixodidae</taxon>
        <taxon>Amblyomminae</taxon>
        <taxon>Amblyomma</taxon>
    </lineage>
</organism>
<evidence type="ECO:0000256" key="4">
    <source>
        <dbReference type="ARBA" id="ARBA00022475"/>
    </source>
</evidence>
<dbReference type="GO" id="GO:0006814">
    <property type="term" value="P:sodium ion transport"/>
    <property type="evidence" value="ECO:0007669"/>
    <property type="project" value="UniProtKB-KW"/>
</dbReference>
<feature type="transmembrane region" description="Helical" evidence="12">
    <location>
        <begin position="239"/>
        <end position="257"/>
    </location>
</feature>